<evidence type="ECO:0000256" key="4">
    <source>
        <dbReference type="ARBA" id="ARBA00022692"/>
    </source>
</evidence>
<comment type="subcellular location">
    <subcellularLocation>
        <location evidence="1">Membrane</location>
        <topology evidence="1">Multi-pass membrane protein</topology>
    </subcellularLocation>
</comment>
<dbReference type="InterPro" id="IPR003453">
    <property type="entry name" value="ABC_MlaE_roteobac"/>
</dbReference>
<name>A0AA37QKG6_9BACT</name>
<evidence type="ECO:0000256" key="1">
    <source>
        <dbReference type="ARBA" id="ARBA00004141"/>
    </source>
</evidence>
<dbReference type="AlphaFoldDB" id="A0AA37QKG6"/>
<dbReference type="RefSeq" id="WP_284351897.1">
    <property type="nucleotide sequence ID" value="NZ_BRXS01000006.1"/>
</dbReference>
<dbReference type="Pfam" id="PF02405">
    <property type="entry name" value="MlaE"/>
    <property type="match status" value="1"/>
</dbReference>
<evidence type="ECO:0000256" key="2">
    <source>
        <dbReference type="ARBA" id="ARBA00007556"/>
    </source>
</evidence>
<evidence type="ECO:0000256" key="6">
    <source>
        <dbReference type="ARBA" id="ARBA00023136"/>
    </source>
</evidence>
<evidence type="ECO:0000256" key="5">
    <source>
        <dbReference type="ARBA" id="ARBA00022989"/>
    </source>
</evidence>
<feature type="transmembrane region" description="Helical" evidence="7">
    <location>
        <begin position="246"/>
        <end position="268"/>
    </location>
</feature>
<keyword evidence="3" id="KW-0813">Transport</keyword>
<keyword evidence="5 7" id="KW-1133">Transmembrane helix</keyword>
<proteinExistence type="inferred from homology"/>
<keyword evidence="9" id="KW-1185">Reference proteome</keyword>
<dbReference type="GO" id="GO:0005548">
    <property type="term" value="F:phospholipid transporter activity"/>
    <property type="evidence" value="ECO:0007669"/>
    <property type="project" value="TreeGrafter"/>
</dbReference>
<dbReference type="PANTHER" id="PTHR30188">
    <property type="entry name" value="ABC TRANSPORTER PERMEASE PROTEIN-RELATED"/>
    <property type="match status" value="1"/>
</dbReference>
<feature type="transmembrane region" description="Helical" evidence="7">
    <location>
        <begin position="183"/>
        <end position="202"/>
    </location>
</feature>
<evidence type="ECO:0000256" key="7">
    <source>
        <dbReference type="RuleBase" id="RU362044"/>
    </source>
</evidence>
<dbReference type="Proteomes" id="UP001161325">
    <property type="component" value="Unassembled WGS sequence"/>
</dbReference>
<gene>
    <name evidence="8" type="ORF">rosag_39710</name>
</gene>
<protein>
    <submittedName>
        <fullName evidence="8">Transporter</fullName>
    </submittedName>
</protein>
<evidence type="ECO:0000313" key="9">
    <source>
        <dbReference type="Proteomes" id="UP001161325"/>
    </source>
</evidence>
<dbReference type="GO" id="GO:0043190">
    <property type="term" value="C:ATP-binding cassette (ABC) transporter complex"/>
    <property type="evidence" value="ECO:0007669"/>
    <property type="project" value="InterPro"/>
</dbReference>
<dbReference type="InterPro" id="IPR030802">
    <property type="entry name" value="Permease_MalE"/>
</dbReference>
<dbReference type="NCBIfam" id="TIGR00056">
    <property type="entry name" value="MlaE family lipid ABC transporter permease subunit"/>
    <property type="match status" value="1"/>
</dbReference>
<dbReference type="EMBL" id="BRXS01000006">
    <property type="protein sequence ID" value="GLC27458.1"/>
    <property type="molecule type" value="Genomic_DNA"/>
</dbReference>
<organism evidence="8 9">
    <name type="scientific">Roseisolibacter agri</name>
    <dbReference type="NCBI Taxonomy" id="2014610"/>
    <lineage>
        <taxon>Bacteria</taxon>
        <taxon>Pseudomonadati</taxon>
        <taxon>Gemmatimonadota</taxon>
        <taxon>Gemmatimonadia</taxon>
        <taxon>Gemmatimonadales</taxon>
        <taxon>Gemmatimonadaceae</taxon>
        <taxon>Roseisolibacter</taxon>
    </lineage>
</organism>
<feature type="transmembrane region" description="Helical" evidence="7">
    <location>
        <begin position="214"/>
        <end position="234"/>
    </location>
</feature>
<keyword evidence="6 7" id="KW-0472">Membrane</keyword>
<dbReference type="PANTHER" id="PTHR30188:SF4">
    <property type="entry name" value="PROTEIN TRIGALACTOSYLDIACYLGLYCEROL 1, CHLOROPLASTIC"/>
    <property type="match status" value="1"/>
</dbReference>
<evidence type="ECO:0000313" key="8">
    <source>
        <dbReference type="EMBL" id="GLC27458.1"/>
    </source>
</evidence>
<reference evidence="8" key="1">
    <citation type="submission" date="2022-08" db="EMBL/GenBank/DDBJ databases">
        <title>Draft genome sequencing of Roseisolibacter agri AW1220.</title>
        <authorList>
            <person name="Tobiishi Y."/>
            <person name="Tonouchi A."/>
        </authorList>
    </citation>
    <scope>NUCLEOTIDE SEQUENCE</scope>
    <source>
        <strain evidence="8">AW1220</strain>
    </source>
</reference>
<accession>A0AA37QKG6</accession>
<feature type="transmembrane region" description="Helical" evidence="7">
    <location>
        <begin position="52"/>
        <end position="71"/>
    </location>
</feature>
<sequence length="270" mass="28371">MTALAARLNAAAQGTVLGVQNYVRLAWNAIRFVFARPFYAGDLVQQMDAMGVQSLGIVLLTGFFTGMVLALQSSVQLRTFGATQYIGSLVSASMIRELGPVLAGLMVAGRVGSGVAAQIGSMKVTEQIDALNTLGTDPIKKLVTPRVLAGLIMLPILTVINDMVGILGGNLIARVYVGLPSTFYWRTVWEQIAGGGFSFGYVPNDFIQGLIKPFVFGGIIATTACYHGLATTGGTEGVGIATTRTVVSASIAILISDYFLTQILLSVLGT</sequence>
<feature type="transmembrane region" description="Helical" evidence="7">
    <location>
        <begin position="147"/>
        <end position="177"/>
    </location>
</feature>
<comment type="caution">
    <text evidence="8">The sequence shown here is derived from an EMBL/GenBank/DDBJ whole genome shotgun (WGS) entry which is preliminary data.</text>
</comment>
<comment type="similarity">
    <text evidence="2 7">Belongs to the MlaE permease family.</text>
</comment>
<keyword evidence="4 7" id="KW-0812">Transmembrane</keyword>
<evidence type="ECO:0000256" key="3">
    <source>
        <dbReference type="ARBA" id="ARBA00022448"/>
    </source>
</evidence>